<evidence type="ECO:0000256" key="5">
    <source>
        <dbReference type="ARBA" id="ARBA00022741"/>
    </source>
</evidence>
<comment type="catalytic activity">
    <reaction evidence="7 8">
        <text>(R)-pantoate + beta-alanine + ATP = (R)-pantothenate + AMP + diphosphate + H(+)</text>
        <dbReference type="Rhea" id="RHEA:10912"/>
        <dbReference type="ChEBI" id="CHEBI:15378"/>
        <dbReference type="ChEBI" id="CHEBI:15980"/>
        <dbReference type="ChEBI" id="CHEBI:29032"/>
        <dbReference type="ChEBI" id="CHEBI:30616"/>
        <dbReference type="ChEBI" id="CHEBI:33019"/>
        <dbReference type="ChEBI" id="CHEBI:57966"/>
        <dbReference type="ChEBI" id="CHEBI:456215"/>
        <dbReference type="EC" id="6.3.2.1"/>
    </reaction>
</comment>
<reference evidence="10" key="1">
    <citation type="submission" date="2018-05" db="EMBL/GenBank/DDBJ databases">
        <authorList>
            <person name="Li Y."/>
        </authorList>
    </citation>
    <scope>NUCLEOTIDE SEQUENCE [LARGE SCALE GENOMIC DNA]</scope>
    <source>
        <strain evidence="10">3d-2-2</strain>
    </source>
</reference>
<dbReference type="EC" id="6.3.2.1" evidence="8"/>
<evidence type="ECO:0000256" key="1">
    <source>
        <dbReference type="ARBA" id="ARBA00004990"/>
    </source>
</evidence>
<feature type="binding site" evidence="8">
    <location>
        <begin position="27"/>
        <end position="34"/>
    </location>
    <ligand>
        <name>ATP</name>
        <dbReference type="ChEBI" id="CHEBI:30616"/>
    </ligand>
</feature>
<dbReference type="PANTHER" id="PTHR21299">
    <property type="entry name" value="CYTIDYLATE KINASE/PANTOATE-BETA-ALANINE LIGASE"/>
    <property type="match status" value="1"/>
</dbReference>
<dbReference type="Gene3D" id="3.40.50.620">
    <property type="entry name" value="HUPs"/>
    <property type="match status" value="1"/>
</dbReference>
<dbReference type="InterPro" id="IPR014729">
    <property type="entry name" value="Rossmann-like_a/b/a_fold"/>
</dbReference>
<feature type="binding site" evidence="8">
    <location>
        <position position="59"/>
    </location>
    <ligand>
        <name>(R)-pantoate</name>
        <dbReference type="ChEBI" id="CHEBI:15980"/>
    </ligand>
</feature>
<organism evidence="9 10">
    <name type="scientific">Corticimicrobacter populi</name>
    <dbReference type="NCBI Taxonomy" id="2175229"/>
    <lineage>
        <taxon>Bacteria</taxon>
        <taxon>Pseudomonadati</taxon>
        <taxon>Pseudomonadota</taxon>
        <taxon>Betaproteobacteria</taxon>
        <taxon>Burkholderiales</taxon>
        <taxon>Alcaligenaceae</taxon>
        <taxon>Corticimicrobacter</taxon>
    </lineage>
</organism>
<gene>
    <name evidence="8" type="primary">panC</name>
    <name evidence="9" type="ORF">DD235_16015</name>
</gene>
<keyword evidence="5 8" id="KW-0547">Nucleotide-binding</keyword>
<evidence type="ECO:0000313" key="9">
    <source>
        <dbReference type="EMBL" id="PWF21032.1"/>
    </source>
</evidence>
<dbReference type="EMBL" id="QETA01000009">
    <property type="protein sequence ID" value="PWF21032.1"/>
    <property type="molecule type" value="Genomic_DNA"/>
</dbReference>
<keyword evidence="10" id="KW-1185">Reference proteome</keyword>
<evidence type="ECO:0000313" key="10">
    <source>
        <dbReference type="Proteomes" id="UP000245212"/>
    </source>
</evidence>
<feature type="active site" description="Proton donor" evidence="8">
    <location>
        <position position="34"/>
    </location>
</feature>
<dbReference type="HAMAP" id="MF_00158">
    <property type="entry name" value="PanC"/>
    <property type="match status" value="1"/>
</dbReference>
<dbReference type="NCBIfam" id="TIGR00018">
    <property type="entry name" value="panC"/>
    <property type="match status" value="1"/>
</dbReference>
<evidence type="ECO:0000256" key="3">
    <source>
        <dbReference type="ARBA" id="ARBA00022598"/>
    </source>
</evidence>
<dbReference type="UniPathway" id="UPA00028">
    <property type="reaction ID" value="UER00005"/>
</dbReference>
<dbReference type="GO" id="GO:0005524">
    <property type="term" value="F:ATP binding"/>
    <property type="evidence" value="ECO:0007669"/>
    <property type="project" value="UniProtKB-KW"/>
</dbReference>
<keyword evidence="6 8" id="KW-0067">ATP-binding</keyword>
<evidence type="ECO:0000256" key="2">
    <source>
        <dbReference type="ARBA" id="ARBA00009256"/>
    </source>
</evidence>
<dbReference type="PANTHER" id="PTHR21299:SF1">
    <property type="entry name" value="PANTOATE--BETA-ALANINE LIGASE"/>
    <property type="match status" value="1"/>
</dbReference>
<dbReference type="GO" id="GO:0015940">
    <property type="term" value="P:pantothenate biosynthetic process"/>
    <property type="evidence" value="ECO:0007669"/>
    <property type="project" value="UniProtKB-UniRule"/>
</dbReference>
<keyword evidence="8" id="KW-0963">Cytoplasm</keyword>
<dbReference type="Proteomes" id="UP000245212">
    <property type="component" value="Unassembled WGS sequence"/>
</dbReference>
<dbReference type="AlphaFoldDB" id="A0A2V1JTH2"/>
<dbReference type="SUPFAM" id="SSF52374">
    <property type="entry name" value="Nucleotidylyl transferase"/>
    <property type="match status" value="1"/>
</dbReference>
<dbReference type="GO" id="GO:0005829">
    <property type="term" value="C:cytosol"/>
    <property type="evidence" value="ECO:0007669"/>
    <property type="project" value="TreeGrafter"/>
</dbReference>
<protein>
    <recommendedName>
        <fullName evidence="8">Pantothenate synthetase</fullName>
        <shortName evidence="8">PS</shortName>
        <ecNumber evidence="8">6.3.2.1</ecNumber>
    </recommendedName>
    <alternativeName>
        <fullName evidence="8">Pantoate--beta-alanine ligase</fullName>
    </alternativeName>
    <alternativeName>
        <fullName evidence="8">Pantoate-activating enzyme</fullName>
    </alternativeName>
</protein>
<dbReference type="Pfam" id="PF02569">
    <property type="entry name" value="Pantoate_ligase"/>
    <property type="match status" value="1"/>
</dbReference>
<comment type="function">
    <text evidence="8">Catalyzes the condensation of pantoate with beta-alanine in an ATP-dependent reaction via a pantoyl-adenylate intermediate.</text>
</comment>
<dbReference type="RefSeq" id="WP_109063127.1">
    <property type="nucleotide sequence ID" value="NZ_QETA01000009.1"/>
</dbReference>
<dbReference type="CDD" id="cd00560">
    <property type="entry name" value="PanC"/>
    <property type="match status" value="1"/>
</dbReference>
<comment type="similarity">
    <text evidence="2 8">Belongs to the pantothenate synthetase family.</text>
</comment>
<feature type="binding site" evidence="8">
    <location>
        <position position="153"/>
    </location>
    <ligand>
        <name>(R)-pantoate</name>
        <dbReference type="ChEBI" id="CHEBI:15980"/>
    </ligand>
</feature>
<evidence type="ECO:0000256" key="6">
    <source>
        <dbReference type="ARBA" id="ARBA00022840"/>
    </source>
</evidence>
<feature type="binding site" evidence="8">
    <location>
        <position position="176"/>
    </location>
    <ligand>
        <name>ATP</name>
        <dbReference type="ChEBI" id="CHEBI:30616"/>
    </ligand>
</feature>
<name>A0A2V1JTH2_9BURK</name>
<feature type="binding site" evidence="8">
    <location>
        <begin position="147"/>
        <end position="150"/>
    </location>
    <ligand>
        <name>ATP</name>
        <dbReference type="ChEBI" id="CHEBI:30616"/>
    </ligand>
</feature>
<sequence length="282" mass="31434">MQVVHTVEALREALQAHDKGPVFVPTMGSLHEGHLALAQQARALQAGPVVTSIFVNRLQFGPNEDFDRYPRTLDDDADKLRQAGTVDILFAPDEQALYPEPQNYRVSVPAHLGDILEGEFRPGFFEGVCTVVLKLFACVQPQAAVFGKKDYQQLLVVRNMCRQFLLPIQILAQDTVRETSGLALSSRNRYLTPAQLKEATRLYAGLHGLQQQMMAGATDILALENAMYADLERHGWHVDYVAIRRRADLQQPQADDLVEPDRLVALVAARLGGTRLIDNLEL</sequence>
<keyword evidence="4 8" id="KW-0566">Pantothenate biosynthesis</keyword>
<dbReference type="InterPro" id="IPR042176">
    <property type="entry name" value="Pantoate_ligase_C"/>
</dbReference>
<comment type="subcellular location">
    <subcellularLocation>
        <location evidence="8">Cytoplasm</location>
    </subcellularLocation>
</comment>
<comment type="pathway">
    <text evidence="1 8">Cofactor biosynthesis; (R)-pantothenate biosynthesis; (R)-pantothenate from (R)-pantoate and beta-alanine: step 1/1.</text>
</comment>
<evidence type="ECO:0000256" key="4">
    <source>
        <dbReference type="ARBA" id="ARBA00022655"/>
    </source>
</evidence>
<dbReference type="GO" id="GO:0004592">
    <property type="term" value="F:pantoate-beta-alanine ligase activity"/>
    <property type="evidence" value="ECO:0007669"/>
    <property type="project" value="UniProtKB-UniRule"/>
</dbReference>
<evidence type="ECO:0000256" key="7">
    <source>
        <dbReference type="ARBA" id="ARBA00048258"/>
    </source>
</evidence>
<feature type="binding site" evidence="8">
    <location>
        <position position="59"/>
    </location>
    <ligand>
        <name>beta-alanine</name>
        <dbReference type="ChEBI" id="CHEBI:57966"/>
    </ligand>
</feature>
<dbReference type="InterPro" id="IPR003721">
    <property type="entry name" value="Pantoate_ligase"/>
</dbReference>
<comment type="miscellaneous">
    <text evidence="8">The reaction proceeds by a bi uni uni bi ping pong mechanism.</text>
</comment>
<evidence type="ECO:0000256" key="8">
    <source>
        <dbReference type="HAMAP-Rule" id="MF_00158"/>
    </source>
</evidence>
<proteinExistence type="inferred from homology"/>
<comment type="caution">
    <text evidence="9">The sequence shown here is derived from an EMBL/GenBank/DDBJ whole genome shotgun (WGS) entry which is preliminary data.</text>
</comment>
<comment type="subunit">
    <text evidence="8">Homodimer.</text>
</comment>
<dbReference type="Gene3D" id="3.30.1300.10">
    <property type="entry name" value="Pantoate-beta-alanine ligase, C-terminal domain"/>
    <property type="match status" value="1"/>
</dbReference>
<feature type="binding site" evidence="8">
    <location>
        <begin position="184"/>
        <end position="187"/>
    </location>
    <ligand>
        <name>ATP</name>
        <dbReference type="ChEBI" id="CHEBI:30616"/>
    </ligand>
</feature>
<keyword evidence="3 8" id="KW-0436">Ligase</keyword>
<accession>A0A2V1JTH2</accession>